<dbReference type="EMBL" id="FQXT01000001">
    <property type="protein sequence ID" value="SHH63154.1"/>
    <property type="molecule type" value="Genomic_DNA"/>
</dbReference>
<evidence type="ECO:0000256" key="1">
    <source>
        <dbReference type="SAM" id="Phobius"/>
    </source>
</evidence>
<dbReference type="RefSeq" id="WP_072980369.1">
    <property type="nucleotide sequence ID" value="NZ_FQXT01000001.1"/>
</dbReference>
<evidence type="ECO:0000313" key="4">
    <source>
        <dbReference type="Proteomes" id="UP000184240"/>
    </source>
</evidence>
<reference evidence="4" key="2">
    <citation type="submission" date="2016-11" db="EMBL/GenBank/DDBJ databases">
        <authorList>
            <person name="Varghese N."/>
            <person name="Submissions S."/>
        </authorList>
    </citation>
    <scope>NUCLEOTIDE SEQUENCE [LARGE SCALE GENOMIC DNA]</scope>
    <source>
        <strain evidence="4">DSM 19859</strain>
    </source>
</reference>
<keyword evidence="1" id="KW-0812">Transmembrane</keyword>
<keyword evidence="1" id="KW-1133">Transmembrane helix</keyword>
<dbReference type="Proteomes" id="UP000184240">
    <property type="component" value="Unassembled WGS sequence"/>
</dbReference>
<evidence type="ECO:0000313" key="5">
    <source>
        <dbReference type="Proteomes" id="UP000290037"/>
    </source>
</evidence>
<gene>
    <name evidence="2" type="ORF">DSM01_3164</name>
    <name evidence="3" type="ORF">SAMN04487999_0698</name>
</gene>
<reference evidence="2 5" key="3">
    <citation type="submission" date="2018-07" db="EMBL/GenBank/DDBJ databases">
        <title>Leeuwenhoekiella genomics.</title>
        <authorList>
            <person name="Tahon G."/>
            <person name="Willems A."/>
        </authorList>
    </citation>
    <scope>NUCLEOTIDE SEQUENCE [LARGE SCALE GENOMIC DNA]</scope>
    <source>
        <strain evidence="2 5">LMG 24856</strain>
    </source>
</reference>
<dbReference type="AlphaFoldDB" id="A0A1M5UJD5"/>
<feature type="transmembrane region" description="Helical" evidence="1">
    <location>
        <begin position="12"/>
        <end position="32"/>
    </location>
</feature>
<organism evidence="3 4">
    <name type="scientific">Leeuwenhoekiella palythoae</name>
    <dbReference type="NCBI Taxonomy" id="573501"/>
    <lineage>
        <taxon>Bacteria</taxon>
        <taxon>Pseudomonadati</taxon>
        <taxon>Bacteroidota</taxon>
        <taxon>Flavobacteriia</taxon>
        <taxon>Flavobacteriales</taxon>
        <taxon>Flavobacteriaceae</taxon>
        <taxon>Leeuwenhoekiella</taxon>
    </lineage>
</organism>
<protein>
    <submittedName>
        <fullName evidence="3">Uncharacterized protein</fullName>
    </submittedName>
</protein>
<accession>A0A1M5UJD5</accession>
<reference evidence="3" key="1">
    <citation type="submission" date="2016-11" db="EMBL/GenBank/DDBJ databases">
        <authorList>
            <person name="Jaros S."/>
            <person name="Januszkiewicz K."/>
            <person name="Wedrychowicz H."/>
        </authorList>
    </citation>
    <scope>NUCLEOTIDE SEQUENCE [LARGE SCALE GENOMIC DNA]</scope>
    <source>
        <strain evidence="3">DSM 19859</strain>
    </source>
</reference>
<dbReference type="Proteomes" id="UP000290037">
    <property type="component" value="Unassembled WGS sequence"/>
</dbReference>
<dbReference type="OrthoDB" id="582675at2"/>
<keyword evidence="1" id="KW-0472">Membrane</keyword>
<evidence type="ECO:0000313" key="2">
    <source>
        <dbReference type="EMBL" id="RXG27091.1"/>
    </source>
</evidence>
<keyword evidence="5" id="KW-1185">Reference proteome</keyword>
<evidence type="ECO:0000313" key="3">
    <source>
        <dbReference type="EMBL" id="SHH63154.1"/>
    </source>
</evidence>
<sequence>MKTFKEIQRFDQWWLRLLLVVILAIAVSPLVLDWDNLKFSKFEIASVILSILVILGLFLGFWYIFKLETTIDEKGITYRFVPFHIKSRFKAWSEIKSAKIRKYNPIREYGGWGYRISFTKRKALTTKGRKGLQLVFNDGNELLLGTQYPEKIEALLMHYSKLK</sequence>
<proteinExistence type="predicted"/>
<feature type="transmembrane region" description="Helical" evidence="1">
    <location>
        <begin position="44"/>
        <end position="65"/>
    </location>
</feature>
<dbReference type="STRING" id="573501.SAMN04487999_0698"/>
<name>A0A1M5UJD5_9FLAO</name>
<dbReference type="EMBL" id="QOVN01000009">
    <property type="protein sequence ID" value="RXG27091.1"/>
    <property type="molecule type" value="Genomic_DNA"/>
</dbReference>